<dbReference type="AlphaFoldDB" id="A0A2M4DLJ2"/>
<accession>A0A2M4DLJ2</accession>
<proteinExistence type="predicted"/>
<dbReference type="EMBL" id="GGFL01013810">
    <property type="protein sequence ID" value="MBW77988.1"/>
    <property type="molecule type" value="Transcribed_RNA"/>
</dbReference>
<sequence length="85" mass="9970">MLKKHLRCFSLSLSIAHLGACVRVCVRGFYAGRWFDRRRPRRTQEEWILSTTLHCNLLVTHSFAVQKNTHWNWTHTHTGLPIGVD</sequence>
<name>A0A2M4DLJ2_ANODA</name>
<evidence type="ECO:0000313" key="1">
    <source>
        <dbReference type="EMBL" id="MBW77988.1"/>
    </source>
</evidence>
<organism evidence="1">
    <name type="scientific">Anopheles darlingi</name>
    <name type="common">Mosquito</name>
    <dbReference type="NCBI Taxonomy" id="43151"/>
    <lineage>
        <taxon>Eukaryota</taxon>
        <taxon>Metazoa</taxon>
        <taxon>Ecdysozoa</taxon>
        <taxon>Arthropoda</taxon>
        <taxon>Hexapoda</taxon>
        <taxon>Insecta</taxon>
        <taxon>Pterygota</taxon>
        <taxon>Neoptera</taxon>
        <taxon>Endopterygota</taxon>
        <taxon>Diptera</taxon>
        <taxon>Nematocera</taxon>
        <taxon>Culicoidea</taxon>
        <taxon>Culicidae</taxon>
        <taxon>Anophelinae</taxon>
        <taxon>Anopheles</taxon>
    </lineage>
</organism>
<protein>
    <submittedName>
        <fullName evidence="1">Putative secreted protein</fullName>
    </submittedName>
</protein>
<reference evidence="1" key="1">
    <citation type="submission" date="2018-01" db="EMBL/GenBank/DDBJ databases">
        <title>An insight into the sialome of Amazonian anophelines.</title>
        <authorList>
            <person name="Ribeiro J.M."/>
            <person name="Scarpassa V."/>
            <person name="Calvo E."/>
        </authorList>
    </citation>
    <scope>NUCLEOTIDE SEQUENCE</scope>
</reference>